<feature type="signal peptide" evidence="7">
    <location>
        <begin position="1"/>
        <end position="22"/>
    </location>
</feature>
<organism evidence="9 10">
    <name type="scientific">Gallionella capsiferriformans (strain ES-2)</name>
    <name type="common">Gallionella ferruginea capsiferriformans (strain ES-2)</name>
    <dbReference type="NCBI Taxonomy" id="395494"/>
    <lineage>
        <taxon>Bacteria</taxon>
        <taxon>Pseudomonadati</taxon>
        <taxon>Pseudomonadota</taxon>
        <taxon>Betaproteobacteria</taxon>
        <taxon>Nitrosomonadales</taxon>
        <taxon>Gallionellaceae</taxon>
        <taxon>Gallionella</taxon>
    </lineage>
</organism>
<keyword evidence="7" id="KW-0732">Signal</keyword>
<dbReference type="InterPro" id="IPR009056">
    <property type="entry name" value="Cyt_c-like_dom"/>
</dbReference>
<comment type="PTM">
    <text evidence="6">Binds 1 heme c group covalently per subunit.</text>
</comment>
<dbReference type="GO" id="GO:0005506">
    <property type="term" value="F:iron ion binding"/>
    <property type="evidence" value="ECO:0007669"/>
    <property type="project" value="InterPro"/>
</dbReference>
<dbReference type="Pfam" id="PF00034">
    <property type="entry name" value="Cytochrom_C"/>
    <property type="match status" value="1"/>
</dbReference>
<dbReference type="GO" id="GO:0009055">
    <property type="term" value="F:electron transfer activity"/>
    <property type="evidence" value="ECO:0007669"/>
    <property type="project" value="InterPro"/>
</dbReference>
<keyword evidence="3 6" id="KW-0479">Metal-binding</keyword>
<dbReference type="STRING" id="395494.Galf_0299"/>
<keyword evidence="10" id="KW-1185">Reference proteome</keyword>
<gene>
    <name evidence="9" type="ordered locus">Galf_0299</name>
</gene>
<proteinExistence type="predicted"/>
<dbReference type="EMBL" id="CP002159">
    <property type="protein sequence ID" value="ADL54344.1"/>
    <property type="molecule type" value="Genomic_DNA"/>
</dbReference>
<dbReference type="HOGENOM" id="CLU_133112_1_1_4"/>
<accession>D9SJ68</accession>
<evidence type="ECO:0000313" key="10">
    <source>
        <dbReference type="Proteomes" id="UP000001235"/>
    </source>
</evidence>
<reference evidence="9 10" key="1">
    <citation type="submission" date="2010-08" db="EMBL/GenBank/DDBJ databases">
        <title>Complete sequence of Gallionella capsiferriformans ES-2.</title>
        <authorList>
            <consortium name="US DOE Joint Genome Institute"/>
            <person name="Lucas S."/>
            <person name="Copeland A."/>
            <person name="Lapidus A."/>
            <person name="Cheng J.-F."/>
            <person name="Bruce D."/>
            <person name="Goodwin L."/>
            <person name="Pitluck S."/>
            <person name="Chertkov O."/>
            <person name="Davenport K.W."/>
            <person name="Detter J.C."/>
            <person name="Han C."/>
            <person name="Tapia R."/>
            <person name="Land M."/>
            <person name="Hauser L."/>
            <person name="Chang Y.-J."/>
            <person name="Jeffries C."/>
            <person name="Kyrpides N."/>
            <person name="Ivanova N."/>
            <person name="Mikhailova N."/>
            <person name="Shelobolina E.S."/>
            <person name="Picardal F."/>
            <person name="Roden E."/>
            <person name="Emerson D."/>
            <person name="Woyke T."/>
        </authorList>
    </citation>
    <scope>NUCLEOTIDE SEQUENCE [LARGE SCALE GENOMIC DNA]</scope>
    <source>
        <strain evidence="9 10">ES-2</strain>
    </source>
</reference>
<dbReference type="Proteomes" id="UP000001235">
    <property type="component" value="Chromosome"/>
</dbReference>
<feature type="chain" id="PRO_5003128273" evidence="7">
    <location>
        <begin position="23"/>
        <end position="105"/>
    </location>
</feature>
<dbReference type="InterPro" id="IPR002324">
    <property type="entry name" value="Cyt_c_ID"/>
</dbReference>
<evidence type="ECO:0000256" key="2">
    <source>
        <dbReference type="ARBA" id="ARBA00022617"/>
    </source>
</evidence>
<evidence type="ECO:0000259" key="8">
    <source>
        <dbReference type="PROSITE" id="PS51007"/>
    </source>
</evidence>
<dbReference type="eggNOG" id="COG4654">
    <property type="taxonomic scope" value="Bacteria"/>
</dbReference>
<evidence type="ECO:0000256" key="1">
    <source>
        <dbReference type="ARBA" id="ARBA00022448"/>
    </source>
</evidence>
<keyword evidence="1" id="KW-0813">Transport</keyword>
<evidence type="ECO:0000256" key="5">
    <source>
        <dbReference type="ARBA" id="ARBA00023004"/>
    </source>
</evidence>
<dbReference type="OrthoDB" id="9811281at2"/>
<feature type="domain" description="Cytochrome c" evidence="8">
    <location>
        <begin position="13"/>
        <end position="105"/>
    </location>
</feature>
<dbReference type="PROSITE" id="PS51007">
    <property type="entry name" value="CYTC"/>
    <property type="match status" value="1"/>
</dbReference>
<feature type="binding site" description="covalent" evidence="6">
    <location>
        <position position="33"/>
    </location>
    <ligand>
        <name>heme c</name>
        <dbReference type="ChEBI" id="CHEBI:61717"/>
    </ligand>
</feature>
<keyword evidence="5 6" id="KW-0408">Iron</keyword>
<feature type="binding site" description="covalent" evidence="6">
    <location>
        <position position="82"/>
    </location>
    <ligand>
        <name>heme c</name>
        <dbReference type="ChEBI" id="CHEBI:61717"/>
    </ligand>
</feature>
<dbReference type="RefSeq" id="WP_013292287.1">
    <property type="nucleotide sequence ID" value="NC_014394.1"/>
</dbReference>
<keyword evidence="2 6" id="KW-0349">Heme</keyword>
<feature type="binding site" description="covalent" evidence="6">
    <location>
        <position position="37"/>
    </location>
    <ligand>
        <name>heme c</name>
        <dbReference type="ChEBI" id="CHEBI:61717"/>
    </ligand>
</feature>
<keyword evidence="4" id="KW-0249">Electron transport</keyword>
<dbReference type="GO" id="GO:0020037">
    <property type="term" value="F:heme binding"/>
    <property type="evidence" value="ECO:0007669"/>
    <property type="project" value="InterPro"/>
</dbReference>
<evidence type="ECO:0000256" key="6">
    <source>
        <dbReference type="PIRSR" id="PIRSR602324-1"/>
    </source>
</evidence>
<protein>
    <submittedName>
        <fullName evidence="9">Cytochrome c class I</fullName>
    </submittedName>
</protein>
<evidence type="ECO:0000256" key="4">
    <source>
        <dbReference type="ARBA" id="ARBA00022982"/>
    </source>
</evidence>
<dbReference type="PRINTS" id="PR00606">
    <property type="entry name" value="CYTCHROMECID"/>
</dbReference>
<dbReference type="AlphaFoldDB" id="D9SJ68"/>
<dbReference type="SUPFAM" id="SSF46626">
    <property type="entry name" value="Cytochrome c"/>
    <property type="match status" value="1"/>
</dbReference>
<evidence type="ECO:0000313" key="9">
    <source>
        <dbReference type="EMBL" id="ADL54344.1"/>
    </source>
</evidence>
<sequence length="105" mass="10626" precursor="true">MKSIIASIAVAAGLMIAGSAMAVDMPANGKAKCGACHAVDKKVVGPAWTEVAKKYAGDKDAESKIAANVTKGGAFGWKMGNMPPKGMGASDADIKELSKFIAGLK</sequence>
<dbReference type="Gene3D" id="1.10.760.10">
    <property type="entry name" value="Cytochrome c-like domain"/>
    <property type="match status" value="1"/>
</dbReference>
<evidence type="ECO:0000256" key="7">
    <source>
        <dbReference type="SAM" id="SignalP"/>
    </source>
</evidence>
<name>D9SJ68_GALCS</name>
<dbReference type="InterPro" id="IPR036909">
    <property type="entry name" value="Cyt_c-like_dom_sf"/>
</dbReference>
<dbReference type="KEGG" id="gca:Galf_0299"/>
<evidence type="ECO:0000256" key="3">
    <source>
        <dbReference type="ARBA" id="ARBA00022723"/>
    </source>
</evidence>